<evidence type="ECO:0000313" key="3">
    <source>
        <dbReference type="Proteomes" id="UP000009138"/>
    </source>
</evidence>
<evidence type="ECO:0000256" key="1">
    <source>
        <dbReference type="SAM" id="MobiDB-lite"/>
    </source>
</evidence>
<dbReference type="GeneID" id="93619255"/>
<sequence length="228" mass="25836">MLPEHNKPSRIDMVDEQCTSQERASDTIQAAKPRHHHLRRCIGFRLGGQFSAQKLNSKDLLRQSTSSKILEQGRRSVFNTTSGPSNTDPRLMQQIEQVTSIRMVLTNEMVQIPPIQVEEIPDRRICTEAQQEIEEALEPFSRPRSTSSECIQPEATEERTLFKFTMESNSKSVAENTGRPSQRSDSDHTIVANPILVESSTEDETTSNTSSNVDQSQMDIDRMDVIFK</sequence>
<dbReference type="VEuPathDB" id="FungiDB:RO3G_12290"/>
<dbReference type="EMBL" id="CH476741">
    <property type="protein sequence ID" value="EIE87579.1"/>
    <property type="molecule type" value="Genomic_DNA"/>
</dbReference>
<organism evidence="2 3">
    <name type="scientific">Rhizopus delemar (strain RA 99-880 / ATCC MYA-4621 / FGSC 9543 / NRRL 43880)</name>
    <name type="common">Mucormycosis agent</name>
    <name type="synonym">Rhizopus arrhizus var. delemar</name>
    <dbReference type="NCBI Taxonomy" id="246409"/>
    <lineage>
        <taxon>Eukaryota</taxon>
        <taxon>Fungi</taxon>
        <taxon>Fungi incertae sedis</taxon>
        <taxon>Mucoromycota</taxon>
        <taxon>Mucoromycotina</taxon>
        <taxon>Mucoromycetes</taxon>
        <taxon>Mucorales</taxon>
        <taxon>Mucorineae</taxon>
        <taxon>Rhizopodaceae</taxon>
        <taxon>Rhizopus</taxon>
    </lineage>
</organism>
<name>I1CGJ9_RHIO9</name>
<feature type="region of interest" description="Disordered" evidence="1">
    <location>
        <begin position="166"/>
        <end position="228"/>
    </location>
</feature>
<gene>
    <name evidence="2" type="ORF">RO3G_12290</name>
</gene>
<proteinExistence type="predicted"/>
<dbReference type="Proteomes" id="UP000009138">
    <property type="component" value="Unassembled WGS sequence"/>
</dbReference>
<reference evidence="2 3" key="1">
    <citation type="journal article" date="2009" name="PLoS Genet.">
        <title>Genomic analysis of the basal lineage fungus Rhizopus oryzae reveals a whole-genome duplication.</title>
        <authorList>
            <person name="Ma L.-J."/>
            <person name="Ibrahim A.S."/>
            <person name="Skory C."/>
            <person name="Grabherr M.G."/>
            <person name="Burger G."/>
            <person name="Butler M."/>
            <person name="Elias M."/>
            <person name="Idnurm A."/>
            <person name="Lang B.F."/>
            <person name="Sone T."/>
            <person name="Abe A."/>
            <person name="Calvo S.E."/>
            <person name="Corrochano L.M."/>
            <person name="Engels R."/>
            <person name="Fu J."/>
            <person name="Hansberg W."/>
            <person name="Kim J.-M."/>
            <person name="Kodira C.D."/>
            <person name="Koehrsen M.J."/>
            <person name="Liu B."/>
            <person name="Miranda-Saavedra D."/>
            <person name="O'Leary S."/>
            <person name="Ortiz-Castellanos L."/>
            <person name="Poulter R."/>
            <person name="Rodriguez-Romero J."/>
            <person name="Ruiz-Herrera J."/>
            <person name="Shen Y.-Q."/>
            <person name="Zeng Q."/>
            <person name="Galagan J."/>
            <person name="Birren B.W."/>
            <person name="Cuomo C.A."/>
            <person name="Wickes B.L."/>
        </authorList>
    </citation>
    <scope>NUCLEOTIDE SEQUENCE [LARGE SCALE GENOMIC DNA]</scope>
    <source>
        <strain evidence="3">RA 99-880 / ATCC MYA-4621 / FGSC 9543 / NRRL 43880</strain>
    </source>
</reference>
<dbReference type="AlphaFoldDB" id="I1CGJ9"/>
<dbReference type="InParanoid" id="I1CGJ9"/>
<dbReference type="RefSeq" id="XP_067522975.1">
    <property type="nucleotide sequence ID" value="XM_067666874.1"/>
</dbReference>
<feature type="compositionally biased region" description="Basic and acidic residues" evidence="1">
    <location>
        <begin position="219"/>
        <end position="228"/>
    </location>
</feature>
<feature type="compositionally biased region" description="Polar residues" evidence="1">
    <location>
        <begin position="166"/>
        <end position="181"/>
    </location>
</feature>
<dbReference type="OMA" id="THKAYDH"/>
<protein>
    <submittedName>
        <fullName evidence="2">Uncharacterized protein</fullName>
    </submittedName>
</protein>
<evidence type="ECO:0000313" key="2">
    <source>
        <dbReference type="EMBL" id="EIE87579.1"/>
    </source>
</evidence>
<keyword evidence="3" id="KW-1185">Reference proteome</keyword>
<accession>I1CGJ9</accession>